<name>A0A7Y3X9B4_9GAMM</name>
<protein>
    <submittedName>
        <fullName evidence="2">Type 4a pilus biogenesis protein PilO</fullName>
    </submittedName>
</protein>
<keyword evidence="1" id="KW-1133">Transmembrane helix</keyword>
<keyword evidence="1" id="KW-0812">Transmembrane</keyword>
<keyword evidence="1" id="KW-0472">Membrane</keyword>
<proteinExistence type="predicted"/>
<dbReference type="Pfam" id="PF04350">
    <property type="entry name" value="PilO"/>
    <property type="match status" value="1"/>
</dbReference>
<reference evidence="2 3" key="1">
    <citation type="submission" date="2020-05" db="EMBL/GenBank/DDBJ databases">
        <authorList>
            <person name="Ruan W."/>
            <person name="Jeon C.O."/>
            <person name="Chun B.H."/>
        </authorList>
    </citation>
    <scope>NUCLEOTIDE SEQUENCE [LARGE SCALE GENOMIC DNA]</scope>
    <source>
        <strain evidence="2 3">TBZ9</strain>
    </source>
</reference>
<dbReference type="GO" id="GO:0043683">
    <property type="term" value="P:type IV pilus assembly"/>
    <property type="evidence" value="ECO:0007669"/>
    <property type="project" value="InterPro"/>
</dbReference>
<dbReference type="AlphaFoldDB" id="A0A7Y3X9B4"/>
<dbReference type="InterPro" id="IPR014717">
    <property type="entry name" value="Transl_elong_EF1B/ribsomal_bS6"/>
</dbReference>
<dbReference type="Proteomes" id="UP000588806">
    <property type="component" value="Unassembled WGS sequence"/>
</dbReference>
<dbReference type="PANTHER" id="PTHR39555:SF1">
    <property type="entry name" value="TYPE IV PILUS INNER MEMBRANE COMPONENT PILO"/>
    <property type="match status" value="1"/>
</dbReference>
<evidence type="ECO:0000313" key="3">
    <source>
        <dbReference type="Proteomes" id="UP000588806"/>
    </source>
</evidence>
<dbReference type="InterPro" id="IPR007445">
    <property type="entry name" value="PilO"/>
</dbReference>
<dbReference type="GO" id="GO:0043107">
    <property type="term" value="P:type IV pilus-dependent motility"/>
    <property type="evidence" value="ECO:0007669"/>
    <property type="project" value="InterPro"/>
</dbReference>
<dbReference type="PANTHER" id="PTHR39555">
    <property type="entry name" value="FIMBRIAL ASSEMBLY PROTEIN PILO-LIKE PROTEIN-RELATED"/>
    <property type="match status" value="1"/>
</dbReference>
<organism evidence="2 3">
    <name type="scientific">Vreelandella azerica</name>
    <dbReference type="NCBI Taxonomy" id="2732867"/>
    <lineage>
        <taxon>Bacteria</taxon>
        <taxon>Pseudomonadati</taxon>
        <taxon>Pseudomonadota</taxon>
        <taxon>Gammaproteobacteria</taxon>
        <taxon>Oceanospirillales</taxon>
        <taxon>Halomonadaceae</taxon>
        <taxon>Vreelandella</taxon>
    </lineage>
</organism>
<feature type="transmembrane region" description="Helical" evidence="1">
    <location>
        <begin position="31"/>
        <end position="53"/>
    </location>
</feature>
<keyword evidence="3" id="KW-1185">Reference proteome</keyword>
<reference evidence="2 3" key="2">
    <citation type="submission" date="2020-06" db="EMBL/GenBank/DDBJ databases">
        <title>Halomonas songnenensis sp. nov., a moderately halophilic bacterium isolated from saline and alkaline soils.</title>
        <authorList>
            <person name="Jiang J."/>
            <person name="Pan Y."/>
        </authorList>
    </citation>
    <scope>NUCLEOTIDE SEQUENCE [LARGE SCALE GENOMIC DNA]</scope>
    <source>
        <strain evidence="2 3">TBZ9</strain>
    </source>
</reference>
<evidence type="ECO:0000256" key="1">
    <source>
        <dbReference type="SAM" id="Phobius"/>
    </source>
</evidence>
<gene>
    <name evidence="2" type="ORF">HLB35_06585</name>
</gene>
<sequence length="219" mass="25099">MKTNRLSEEWQRLRDTDLQALDVKEAGTWPLLLKVITLLLVFSLALALIYWFVIKERTERLSAAEREESSLLTEFRQKAMETTYLPEIEQQLAEMDTQMQQLRAMLPTNAEIPSLLDSISDAALDNRLSVETIRLQETTLKTHYIEHPFDIEVQGGYHDIAQFVADIAALPRIVTQHDFVLEPVEDDEQTLRLAILARTYSDRPQSEGAENDSTQGGRQ</sequence>
<dbReference type="Gene3D" id="3.30.70.60">
    <property type="match status" value="1"/>
</dbReference>
<dbReference type="RefSeq" id="WP_171701974.1">
    <property type="nucleotide sequence ID" value="NZ_JABFHI010000002.1"/>
</dbReference>
<dbReference type="PIRSF" id="PIRSF016482">
    <property type="entry name" value="PilO"/>
    <property type="match status" value="1"/>
</dbReference>
<comment type="caution">
    <text evidence="2">The sequence shown here is derived from an EMBL/GenBank/DDBJ whole genome shotgun (WGS) entry which is preliminary data.</text>
</comment>
<dbReference type="EMBL" id="JABFHI010000002">
    <property type="protein sequence ID" value="NOG31527.1"/>
    <property type="molecule type" value="Genomic_DNA"/>
</dbReference>
<evidence type="ECO:0000313" key="2">
    <source>
        <dbReference type="EMBL" id="NOG31527.1"/>
    </source>
</evidence>
<accession>A0A7Y3X9B4</accession>